<dbReference type="Pfam" id="PF20469">
    <property type="entry name" value="OLD-like_TOPRIM"/>
    <property type="match status" value="1"/>
</dbReference>
<dbReference type="EMBL" id="PDBW01000001">
    <property type="protein sequence ID" value="PFH03295.1"/>
    <property type="molecule type" value="Genomic_DNA"/>
</dbReference>
<dbReference type="PANTHER" id="PTHR43581:SF4">
    <property type="entry name" value="ATP_GTP PHOSPHATASE"/>
    <property type="match status" value="1"/>
</dbReference>
<organism evidence="3 4">
    <name type="scientific">Acetivibrio thermocellus AD2</name>
    <dbReference type="NCBI Taxonomy" id="1138384"/>
    <lineage>
        <taxon>Bacteria</taxon>
        <taxon>Bacillati</taxon>
        <taxon>Bacillota</taxon>
        <taxon>Clostridia</taxon>
        <taxon>Eubacteriales</taxon>
        <taxon>Oscillospiraceae</taxon>
        <taxon>Acetivibrio</taxon>
    </lineage>
</organism>
<gene>
    <name evidence="3" type="ORF">M972_112098</name>
</gene>
<keyword evidence="3" id="KW-0540">Nuclease</keyword>
<dbReference type="InterPro" id="IPR027417">
    <property type="entry name" value="P-loop_NTPase"/>
</dbReference>
<dbReference type="Gene3D" id="3.40.50.300">
    <property type="entry name" value="P-loop containing nucleotide triphosphate hydrolases"/>
    <property type="match status" value="1"/>
</dbReference>
<dbReference type="GO" id="GO:0004519">
    <property type="term" value="F:endonuclease activity"/>
    <property type="evidence" value="ECO:0007669"/>
    <property type="project" value="UniProtKB-KW"/>
</dbReference>
<keyword evidence="3" id="KW-0378">Hydrolase</keyword>
<dbReference type="Proteomes" id="UP000223596">
    <property type="component" value="Unassembled WGS sequence"/>
</dbReference>
<keyword evidence="3" id="KW-0255">Endonuclease</keyword>
<dbReference type="SUPFAM" id="SSF52540">
    <property type="entry name" value="P-loop containing nucleoside triphosphate hydrolases"/>
    <property type="match status" value="1"/>
</dbReference>
<protein>
    <submittedName>
        <fullName evidence="3">ATP-dependent endonuclease of OLD family</fullName>
    </submittedName>
</protein>
<evidence type="ECO:0000313" key="3">
    <source>
        <dbReference type="EMBL" id="PFH03295.1"/>
    </source>
</evidence>
<dbReference type="AlphaFoldDB" id="A0AB36TKD7"/>
<dbReference type="InterPro" id="IPR051396">
    <property type="entry name" value="Bact_Antivir_Def_Nuclease"/>
</dbReference>
<sequence>MNCMYISKIQIKNFRNFKQFEAHFNNGINVIIGHNNSGKSNLIKALALIFDSNTKKHLEIDDFNKYISLEDLKNEPPKISIAITITQQEDENLMSDDLVTISNWLTKLEEPYEALLTYEFMLPVKEHERYKKKVNNLEKEEEIWEVINRDFLRLYTYKIWGGDPINKTVADSESLQKFDFQFLNAIRDVERDMFTGRNTLLKSVLDFFIDYDIKSDKEKTEDEKLSEISEIKRKFSIDANNLIKSLQKRMEKGKKEILSYAYNIGASFDNSYPNFDGNISDVQLYSALSLIVEYKTGIKIPVSHNGLGYNNLIFMALLLAKMQINSDGTYLGSNAKVFPILVIEEPEAHLHPSMQYQLLKFLNTNIKQNKVRQIFVTTHSTHIAASVSLDQMLCLYKYKNDTQIAYPGKVFPDEKSKKYVQRFLDATKSDMLFSEKVILVEGIAEQLLIPIFARYLECPLEEKHATVINVGGRYFNHFLYLFDENNPFAIKRKVACLTDRDPERKEKSQSRYKKCYPFEFNLQPDTYDYRYNTLLDKYEVRENHKRICQNIASFKQDKNSSTFEYDLILSNPSLDILVTESLKNSEEIKSLMQAYKNGEPLDEFYKLLRNNPENKRIIESIEKANSKEWSEDEKKKAIIASRYLNSVEKGENALELAYVLKENLDKKGTEDFQDFNVPTYIIEAIKWVCQDDDNKF</sequence>
<proteinExistence type="predicted"/>
<dbReference type="InterPro" id="IPR034139">
    <property type="entry name" value="TOPRIM_OLD"/>
</dbReference>
<evidence type="ECO:0000259" key="2">
    <source>
        <dbReference type="Pfam" id="PF20469"/>
    </source>
</evidence>
<feature type="domain" description="Endonuclease GajA/Old nuclease/RecF-like AAA" evidence="1">
    <location>
        <begin position="4"/>
        <end position="384"/>
    </location>
</feature>
<evidence type="ECO:0000259" key="1">
    <source>
        <dbReference type="Pfam" id="PF13175"/>
    </source>
</evidence>
<dbReference type="PANTHER" id="PTHR43581">
    <property type="entry name" value="ATP/GTP PHOSPHATASE"/>
    <property type="match status" value="1"/>
</dbReference>
<dbReference type="InterPro" id="IPR041685">
    <property type="entry name" value="AAA_GajA/Old/RecF-like"/>
</dbReference>
<name>A0AB36TKD7_ACETH</name>
<dbReference type="Pfam" id="PF13175">
    <property type="entry name" value="AAA_15"/>
    <property type="match status" value="1"/>
</dbReference>
<dbReference type="CDD" id="cd01026">
    <property type="entry name" value="TOPRIM_OLD"/>
    <property type="match status" value="1"/>
</dbReference>
<evidence type="ECO:0000313" key="4">
    <source>
        <dbReference type="Proteomes" id="UP000223596"/>
    </source>
</evidence>
<feature type="domain" description="OLD protein-like TOPRIM" evidence="2">
    <location>
        <begin position="432"/>
        <end position="501"/>
    </location>
</feature>
<comment type="caution">
    <text evidence="3">The sequence shown here is derived from an EMBL/GenBank/DDBJ whole genome shotgun (WGS) entry which is preliminary data.</text>
</comment>
<reference evidence="3 4" key="1">
    <citation type="submission" date="2017-09" db="EMBL/GenBank/DDBJ databases">
        <title>Evaluation of Pacific Biosciences Sequencing Technology to Finishing C. thermocellum Genome Sequences.</title>
        <authorList>
            <person name="Brown S."/>
        </authorList>
    </citation>
    <scope>NUCLEOTIDE SEQUENCE [LARGE SCALE GENOMIC DNA]</scope>
    <source>
        <strain evidence="3 4">AD2</strain>
    </source>
</reference>
<accession>A0AB36TKD7</accession>